<evidence type="ECO:0000259" key="2">
    <source>
        <dbReference type="SMART" id="SM00333"/>
    </source>
</evidence>
<keyword evidence="4" id="KW-1185">Reference proteome</keyword>
<feature type="compositionally biased region" description="Polar residues" evidence="1">
    <location>
        <begin position="52"/>
        <end position="62"/>
    </location>
</feature>
<dbReference type="Proteomes" id="UP000187429">
    <property type="component" value="Unassembled WGS sequence"/>
</dbReference>
<dbReference type="AlphaFoldDB" id="A0A1R1YMR7"/>
<feature type="region of interest" description="Disordered" evidence="1">
    <location>
        <begin position="18"/>
        <end position="108"/>
    </location>
</feature>
<comment type="caution">
    <text evidence="3">The sequence shown here is derived from an EMBL/GenBank/DDBJ whole genome shotgun (WGS) entry which is preliminary data.</text>
</comment>
<reference evidence="4" key="1">
    <citation type="submission" date="2017-01" db="EMBL/GenBank/DDBJ databases">
        <authorList>
            <person name="Wang Y."/>
            <person name="White M."/>
            <person name="Kvist S."/>
            <person name="Moncalvo J.-M."/>
        </authorList>
    </citation>
    <scope>NUCLEOTIDE SEQUENCE [LARGE SCALE GENOMIC DNA]</scope>
    <source>
        <strain evidence="4">ID-206-W2</strain>
    </source>
</reference>
<organism evidence="3 4">
    <name type="scientific">Smittium culicis</name>
    <dbReference type="NCBI Taxonomy" id="133412"/>
    <lineage>
        <taxon>Eukaryota</taxon>
        <taxon>Fungi</taxon>
        <taxon>Fungi incertae sedis</taxon>
        <taxon>Zoopagomycota</taxon>
        <taxon>Kickxellomycotina</taxon>
        <taxon>Harpellomycetes</taxon>
        <taxon>Harpellales</taxon>
        <taxon>Legeriomycetaceae</taxon>
        <taxon>Smittium</taxon>
    </lineage>
</organism>
<dbReference type="SMART" id="SM00333">
    <property type="entry name" value="TUDOR"/>
    <property type="match status" value="1"/>
</dbReference>
<dbReference type="Gene3D" id="2.30.30.140">
    <property type="match status" value="1"/>
</dbReference>
<accession>A0A1R1YMR7</accession>
<feature type="compositionally biased region" description="Low complexity" evidence="1">
    <location>
        <begin position="385"/>
        <end position="434"/>
    </location>
</feature>
<evidence type="ECO:0000256" key="1">
    <source>
        <dbReference type="SAM" id="MobiDB-lite"/>
    </source>
</evidence>
<gene>
    <name evidence="3" type="ORF">AYI69_g2318</name>
</gene>
<dbReference type="SUPFAM" id="SSF63748">
    <property type="entry name" value="Tudor/PWWP/MBT"/>
    <property type="match status" value="1"/>
</dbReference>
<feature type="region of interest" description="Disordered" evidence="1">
    <location>
        <begin position="133"/>
        <end position="170"/>
    </location>
</feature>
<feature type="region of interest" description="Disordered" evidence="1">
    <location>
        <begin position="363"/>
        <end position="461"/>
    </location>
</feature>
<feature type="compositionally biased region" description="Polar residues" evidence="1">
    <location>
        <begin position="71"/>
        <end position="90"/>
    </location>
</feature>
<dbReference type="OrthoDB" id="2505887at2759"/>
<name>A0A1R1YMR7_9FUNG</name>
<feature type="domain" description="Tudor" evidence="2">
    <location>
        <begin position="173"/>
        <end position="228"/>
    </location>
</feature>
<feature type="compositionally biased region" description="Low complexity" evidence="1">
    <location>
        <begin position="142"/>
        <end position="164"/>
    </location>
</feature>
<feature type="compositionally biased region" description="Low complexity" evidence="1">
    <location>
        <begin position="25"/>
        <end position="39"/>
    </location>
</feature>
<dbReference type="EMBL" id="LSSM01000679">
    <property type="protein sequence ID" value="OMJ28207.1"/>
    <property type="molecule type" value="Genomic_DNA"/>
</dbReference>
<protein>
    <recommendedName>
        <fullName evidence="2">Tudor domain-containing protein</fullName>
    </recommendedName>
</protein>
<evidence type="ECO:0000313" key="4">
    <source>
        <dbReference type="Proteomes" id="UP000187429"/>
    </source>
</evidence>
<evidence type="ECO:0000313" key="3">
    <source>
        <dbReference type="EMBL" id="OMJ28207.1"/>
    </source>
</evidence>
<feature type="compositionally biased region" description="Polar residues" evidence="1">
    <location>
        <begin position="435"/>
        <end position="461"/>
    </location>
</feature>
<dbReference type="InterPro" id="IPR002999">
    <property type="entry name" value="Tudor"/>
</dbReference>
<sequence>MKKNIKKIVILNNSTENISNKTNTSRISKAKSSYSSLPKPLRNLNPTRKALRSSNPNLSKHSSTQKKFKTSVLNSIAKNVSKNNASTTKSLKPPYKIPTPKLNRISKKSNSLSDSIFDTDSDFALKKSLSYNPPSASKNPNSIFDSDSSDSTIESPSILNSSSDSNDETSYNLNLEPGELVLALKNTYYYPAMIISFVINSSYKLKFYDGSYAVCPRSDFYTLYEPGFISCKIKEDFLKSLTNPSLTISPQNHNSPNSSMDNFRSDIEKNYKSVLDKLWDLPSLSNFDNLFFSQQYDESISTKIINNLKSFYHGNRFDRRKLYIFDKGSLSYDEFDYVTILLREWYPLPPMLWSTQKSNAESISQKQSSQTNSQYSSIEKDGFYSDSDSSSLSDLNSPTDPDFSTSPDSNSSDSDFKPTSFIKSKFSPKFKNPPNCQNSRKYNKKLISSPTNRKSNQPDTQSMSILTAQPKSLPLSQQTSPQFSTHLLSLGKNSAAEQFIDLVLVPTLIHLITYKNSRRKKSLRRTSTLNYSEHRSNLPKLSFKSLNAKNTGTNSSLAPPATIIDRNKNCTPWVNRILCARLL</sequence>
<feature type="compositionally biased region" description="Polar residues" evidence="1">
    <location>
        <begin position="363"/>
        <end position="377"/>
    </location>
</feature>
<proteinExistence type="predicted"/>